<dbReference type="GO" id="GO:0000786">
    <property type="term" value="C:nucleosome"/>
    <property type="evidence" value="ECO:0007669"/>
    <property type="project" value="InterPro"/>
</dbReference>
<keyword evidence="3" id="KW-0472">Membrane</keyword>
<dbReference type="Gene3D" id="1.10.20.10">
    <property type="entry name" value="Histone, subunit A"/>
    <property type="match status" value="1"/>
</dbReference>
<dbReference type="SMART" id="SM00428">
    <property type="entry name" value="H3"/>
    <property type="match status" value="1"/>
</dbReference>
<dbReference type="PANTHER" id="PTHR11426">
    <property type="entry name" value="HISTONE H3"/>
    <property type="match status" value="1"/>
</dbReference>
<protein>
    <recommendedName>
        <fullName evidence="4">Core Histone H2A/H2B/H3 domain-containing protein</fullName>
    </recommendedName>
</protein>
<organism evidence="5 6">
    <name type="scientific">Malus domestica</name>
    <name type="common">Apple</name>
    <name type="synonym">Pyrus malus</name>
    <dbReference type="NCBI Taxonomy" id="3750"/>
    <lineage>
        <taxon>Eukaryota</taxon>
        <taxon>Viridiplantae</taxon>
        <taxon>Streptophyta</taxon>
        <taxon>Embryophyta</taxon>
        <taxon>Tracheophyta</taxon>
        <taxon>Spermatophyta</taxon>
        <taxon>Magnoliopsida</taxon>
        <taxon>eudicotyledons</taxon>
        <taxon>Gunneridae</taxon>
        <taxon>Pentapetalae</taxon>
        <taxon>rosids</taxon>
        <taxon>fabids</taxon>
        <taxon>Rosales</taxon>
        <taxon>Rosaceae</taxon>
        <taxon>Amygdaloideae</taxon>
        <taxon>Maleae</taxon>
        <taxon>Malus</taxon>
    </lineage>
</organism>
<gene>
    <name evidence="5" type="ORF">DVH24_001688</name>
</gene>
<sequence>TSSFFPLPFLTVATILVATILVTALLVATLLVLSLFVKSVKHHKSIELLIKNLPFQKLVREIAQDFKIDLRLQSHAVLGLKEAAEAYLVALQEAEIPEGLFVHLVVCNLTFRI</sequence>
<dbReference type="SUPFAM" id="SSF47113">
    <property type="entry name" value="Histone-fold"/>
    <property type="match status" value="1"/>
</dbReference>
<dbReference type="PRINTS" id="PR00622">
    <property type="entry name" value="HISTONEH3"/>
</dbReference>
<accession>A0A498I4M1</accession>
<dbReference type="EMBL" id="RDQH01000339">
    <property type="protein sequence ID" value="RXH78170.1"/>
    <property type="molecule type" value="Genomic_DNA"/>
</dbReference>
<evidence type="ECO:0000313" key="5">
    <source>
        <dbReference type="EMBL" id="RXH78170.1"/>
    </source>
</evidence>
<evidence type="ECO:0000256" key="2">
    <source>
        <dbReference type="ARBA" id="ARBA00022990"/>
    </source>
</evidence>
<keyword evidence="3" id="KW-1133">Transmembrane helix</keyword>
<dbReference type="AlphaFoldDB" id="A0A498I4M1"/>
<feature type="domain" description="Core Histone H2A/H2B/H3" evidence="4">
    <location>
        <begin position="41"/>
        <end position="92"/>
    </location>
</feature>
<evidence type="ECO:0000256" key="3">
    <source>
        <dbReference type="SAM" id="Phobius"/>
    </source>
</evidence>
<dbReference type="GO" id="GO:0046982">
    <property type="term" value="F:protein heterodimerization activity"/>
    <property type="evidence" value="ECO:0007669"/>
    <property type="project" value="InterPro"/>
</dbReference>
<reference evidence="5 6" key="1">
    <citation type="submission" date="2018-10" db="EMBL/GenBank/DDBJ databases">
        <title>A high-quality apple genome assembly.</title>
        <authorList>
            <person name="Hu J."/>
        </authorList>
    </citation>
    <scope>NUCLEOTIDE SEQUENCE [LARGE SCALE GENOMIC DNA]</scope>
    <source>
        <strain evidence="6">cv. HFTH1</strain>
        <tissue evidence="5">Young leaf</tissue>
    </source>
</reference>
<keyword evidence="3" id="KW-0812">Transmembrane</keyword>
<dbReference type="GO" id="GO:0030527">
    <property type="term" value="F:structural constituent of chromatin"/>
    <property type="evidence" value="ECO:0007669"/>
    <property type="project" value="InterPro"/>
</dbReference>
<evidence type="ECO:0000313" key="6">
    <source>
        <dbReference type="Proteomes" id="UP000290289"/>
    </source>
</evidence>
<dbReference type="InterPro" id="IPR007125">
    <property type="entry name" value="H2A/H2B/H3"/>
</dbReference>
<evidence type="ECO:0000256" key="1">
    <source>
        <dbReference type="ARBA" id="ARBA00010343"/>
    </source>
</evidence>
<keyword evidence="2" id="KW-0007">Acetylation</keyword>
<dbReference type="GO" id="GO:0003677">
    <property type="term" value="F:DNA binding"/>
    <property type="evidence" value="ECO:0007669"/>
    <property type="project" value="InterPro"/>
</dbReference>
<dbReference type="Proteomes" id="UP000290289">
    <property type="component" value="Chromosome 13"/>
</dbReference>
<keyword evidence="6" id="KW-1185">Reference proteome</keyword>
<comment type="similarity">
    <text evidence="1">Belongs to the histone H3 family.</text>
</comment>
<proteinExistence type="inferred from homology"/>
<dbReference type="InterPro" id="IPR000164">
    <property type="entry name" value="Histone_H3/CENP-A"/>
</dbReference>
<evidence type="ECO:0000259" key="4">
    <source>
        <dbReference type="Pfam" id="PF00125"/>
    </source>
</evidence>
<dbReference type="Pfam" id="PF00125">
    <property type="entry name" value="Histone"/>
    <property type="match status" value="1"/>
</dbReference>
<feature type="transmembrane region" description="Helical" evidence="3">
    <location>
        <begin position="12"/>
        <end position="37"/>
    </location>
</feature>
<dbReference type="InterPro" id="IPR009072">
    <property type="entry name" value="Histone-fold"/>
</dbReference>
<name>A0A498I4M1_MALDO</name>
<comment type="caution">
    <text evidence="5">The sequence shown here is derived from an EMBL/GenBank/DDBJ whole genome shotgun (WGS) entry which is preliminary data.</text>
</comment>
<dbReference type="STRING" id="3750.A0A498I4M1"/>
<feature type="non-terminal residue" evidence="5">
    <location>
        <position position="1"/>
    </location>
</feature>